<reference evidence="2 3" key="1">
    <citation type="journal article" date="2016" name="Nat. Commun.">
        <title>Thousands of microbial genomes shed light on interconnected biogeochemical processes in an aquifer system.</title>
        <authorList>
            <person name="Anantharaman K."/>
            <person name="Brown C.T."/>
            <person name="Hug L.A."/>
            <person name="Sharon I."/>
            <person name="Castelle C.J."/>
            <person name="Probst A.J."/>
            <person name="Thomas B.C."/>
            <person name="Singh A."/>
            <person name="Wilkins M.J."/>
            <person name="Karaoz U."/>
            <person name="Brodie E.L."/>
            <person name="Williams K.H."/>
            <person name="Hubbard S.S."/>
            <person name="Banfield J.F."/>
        </authorList>
    </citation>
    <scope>NUCLEOTIDE SEQUENCE [LARGE SCALE GENOMIC DNA]</scope>
</reference>
<keyword evidence="1" id="KW-1133">Transmembrane helix</keyword>
<keyword evidence="1" id="KW-0472">Membrane</keyword>
<evidence type="ECO:0000313" key="3">
    <source>
        <dbReference type="Proteomes" id="UP000178315"/>
    </source>
</evidence>
<gene>
    <name evidence="2" type="ORF">A3H61_01930</name>
</gene>
<protein>
    <recommendedName>
        <fullName evidence="4">Prepilin-type N-terminal cleavage/methylation domain-containing protein</fullName>
    </recommendedName>
</protein>
<evidence type="ECO:0000313" key="2">
    <source>
        <dbReference type="EMBL" id="OGY73921.1"/>
    </source>
</evidence>
<dbReference type="NCBIfam" id="TIGR02532">
    <property type="entry name" value="IV_pilin_GFxxxE"/>
    <property type="match status" value="1"/>
</dbReference>
<evidence type="ECO:0008006" key="4">
    <source>
        <dbReference type="Google" id="ProtNLM"/>
    </source>
</evidence>
<feature type="transmembrane region" description="Helical" evidence="1">
    <location>
        <begin position="12"/>
        <end position="35"/>
    </location>
</feature>
<accession>A0A1G2AAQ0</accession>
<name>A0A1G2AAQ0_9BACT</name>
<dbReference type="AlphaFoldDB" id="A0A1G2AAQ0"/>
<dbReference type="InterPro" id="IPR012902">
    <property type="entry name" value="N_methyl_site"/>
</dbReference>
<organism evidence="2 3">
    <name type="scientific">Candidatus Jacksonbacteria bacterium RIFCSPLOWO2_02_FULL_44_20</name>
    <dbReference type="NCBI Taxonomy" id="1798460"/>
    <lineage>
        <taxon>Bacteria</taxon>
        <taxon>Candidatus Jacksoniibacteriota</taxon>
    </lineage>
</organism>
<dbReference type="Proteomes" id="UP000178315">
    <property type="component" value="Unassembled WGS sequence"/>
</dbReference>
<dbReference type="Pfam" id="PF07963">
    <property type="entry name" value="N_methyl"/>
    <property type="match status" value="1"/>
</dbReference>
<evidence type="ECO:0000256" key="1">
    <source>
        <dbReference type="SAM" id="Phobius"/>
    </source>
</evidence>
<keyword evidence="1" id="KW-0812">Transmembrane</keyword>
<dbReference type="EMBL" id="MHJU01000005">
    <property type="protein sequence ID" value="OGY73921.1"/>
    <property type="molecule type" value="Genomic_DNA"/>
</dbReference>
<proteinExistence type="predicted"/>
<comment type="caution">
    <text evidence="2">The sequence shown here is derived from an EMBL/GenBank/DDBJ whole genome shotgun (WGS) entry which is preliminary data.</text>
</comment>
<sequence>MARSFKNLRDGFTLVELLVVIGIITVVGVSLSTVLTAGLKQQFFLNGHNESVEDARKAMRKMVAEIRETQDSDNGAYAVANGDAYELIFYSDIDTDIGVERVRYISDNSGLKKGVVEPSGANPVVYNLGSETITLLSPHVVNSEDGIPLFKYYTKDYPTVATPLATPVNIDQVSLINFVIRVKSESGGGSITSTLSSFVQPRNLKKNL</sequence>